<dbReference type="GO" id="GO:0003677">
    <property type="term" value="F:DNA binding"/>
    <property type="evidence" value="ECO:0007669"/>
    <property type="project" value="UniProtKB-UniRule"/>
</dbReference>
<feature type="domain" description="Homeobox" evidence="9">
    <location>
        <begin position="118"/>
        <end position="174"/>
    </location>
</feature>
<feature type="compositionally biased region" description="Basic residues" evidence="8">
    <location>
        <begin position="296"/>
        <end position="307"/>
    </location>
</feature>
<evidence type="ECO:0000256" key="4">
    <source>
        <dbReference type="ARBA" id="ARBA00023125"/>
    </source>
</evidence>
<evidence type="ECO:0000256" key="2">
    <source>
        <dbReference type="ARBA" id="ARBA00004123"/>
    </source>
</evidence>
<dbReference type="InterPro" id="IPR008422">
    <property type="entry name" value="KN_HD"/>
</dbReference>
<proteinExistence type="inferred from homology"/>
<dbReference type="EMBL" id="HG529507">
    <property type="protein sequence ID" value="CDI51498.1"/>
    <property type="molecule type" value="Genomic_DNA"/>
</dbReference>
<dbReference type="InterPro" id="IPR001356">
    <property type="entry name" value="HD"/>
</dbReference>
<dbReference type="GO" id="GO:0005634">
    <property type="term" value="C:nucleus"/>
    <property type="evidence" value="ECO:0007669"/>
    <property type="project" value="UniProtKB-SubCell"/>
</dbReference>
<protein>
    <submittedName>
        <fullName evidence="10">B mating type locus, bE1 allele</fullName>
    </submittedName>
</protein>
<organism evidence="10">
    <name type="scientific">Melanopsichium pennsylvanicum 4</name>
    <dbReference type="NCBI Taxonomy" id="1398559"/>
    <lineage>
        <taxon>Eukaryota</taxon>
        <taxon>Fungi</taxon>
        <taxon>Dikarya</taxon>
        <taxon>Basidiomycota</taxon>
        <taxon>Ustilaginomycotina</taxon>
        <taxon>Ustilaginomycetes</taxon>
        <taxon>Ustilaginales</taxon>
        <taxon>Ustilaginaceae</taxon>
        <taxon>Melanopsichium</taxon>
    </lineage>
</organism>
<dbReference type="Pfam" id="PF05920">
    <property type="entry name" value="Homeobox_KN"/>
    <property type="match status" value="1"/>
</dbReference>
<feature type="compositionally biased region" description="Polar residues" evidence="8">
    <location>
        <begin position="311"/>
        <end position="325"/>
    </location>
</feature>
<comment type="similarity">
    <text evidence="3">Belongs to the TALE/M-ATYP homeobox family.</text>
</comment>
<dbReference type="Pfam" id="PF05722">
    <property type="entry name" value="Ustilago_mating"/>
    <property type="match status" value="1"/>
</dbReference>
<evidence type="ECO:0000256" key="5">
    <source>
        <dbReference type="ARBA" id="ARBA00023155"/>
    </source>
</evidence>
<evidence type="ECO:0000259" key="9">
    <source>
        <dbReference type="PROSITE" id="PS50071"/>
    </source>
</evidence>
<comment type="subcellular location">
    <subcellularLocation>
        <location evidence="2 7">Nucleus</location>
    </subcellularLocation>
</comment>
<dbReference type="PROSITE" id="PS50071">
    <property type="entry name" value="HOMEOBOX_2"/>
    <property type="match status" value="1"/>
</dbReference>
<evidence type="ECO:0000256" key="7">
    <source>
        <dbReference type="PROSITE-ProRule" id="PRU00108"/>
    </source>
</evidence>
<feature type="compositionally biased region" description="Polar residues" evidence="8">
    <location>
        <begin position="272"/>
        <end position="284"/>
    </location>
</feature>
<feature type="region of interest" description="Disordered" evidence="8">
    <location>
        <begin position="265"/>
        <end position="325"/>
    </location>
</feature>
<evidence type="ECO:0000313" key="10">
    <source>
        <dbReference type="EMBL" id="CDI51498.1"/>
    </source>
</evidence>
<keyword evidence="5 7" id="KW-0371">Homeobox</keyword>
<accession>A0A077QYW4</accession>
<reference evidence="10" key="1">
    <citation type="journal article" date="2014" name="Genome Biol. Evol.">
        <title>Gene Loss Rather Than Gene Gain Is Associated with a Host Jump from Monocots to Dicots in the Smut Fungus Melanopsichium pennsylvanicum.</title>
        <authorList>
            <person name="Sharma R."/>
            <person name="Mishra B."/>
            <person name="Runge F."/>
            <person name="Thines M."/>
        </authorList>
    </citation>
    <scope>NUCLEOTIDE SEQUENCE</scope>
    <source>
        <strain evidence="10">4</strain>
    </source>
</reference>
<dbReference type="GO" id="GO:0006355">
    <property type="term" value="P:regulation of DNA-templated transcription"/>
    <property type="evidence" value="ECO:0007669"/>
    <property type="project" value="InterPro"/>
</dbReference>
<dbReference type="InterPro" id="IPR008888">
    <property type="entry name" value="Ustilago_mating"/>
</dbReference>
<dbReference type="InterPro" id="IPR009057">
    <property type="entry name" value="Homeodomain-like_sf"/>
</dbReference>
<keyword evidence="6 7" id="KW-0539">Nucleus</keyword>
<evidence type="ECO:0000256" key="3">
    <source>
        <dbReference type="ARBA" id="ARBA00005800"/>
    </source>
</evidence>
<evidence type="ECO:0000256" key="1">
    <source>
        <dbReference type="ARBA" id="ARBA00003916"/>
    </source>
</evidence>
<dbReference type="SUPFAM" id="SSF46689">
    <property type="entry name" value="Homeodomain-like"/>
    <property type="match status" value="1"/>
</dbReference>
<comment type="function">
    <text evidence="1">The B locus has at least 25 alleles, and any combination of two different B alleles yields a multimeric regulatory protein, that activates genes responsible for the pathogenicity and for the sexual development of the fungus within the corn plant.</text>
</comment>
<evidence type="ECO:0000256" key="8">
    <source>
        <dbReference type="SAM" id="MobiDB-lite"/>
    </source>
</evidence>
<feature type="DNA-binding region" description="Homeobox" evidence="7">
    <location>
        <begin position="120"/>
        <end position="175"/>
    </location>
</feature>
<keyword evidence="4 7" id="KW-0238">DNA-binding</keyword>
<evidence type="ECO:0000256" key="6">
    <source>
        <dbReference type="ARBA" id="ARBA00023242"/>
    </source>
</evidence>
<dbReference type="CDD" id="cd00086">
    <property type="entry name" value="homeodomain"/>
    <property type="match status" value="1"/>
</dbReference>
<dbReference type="AlphaFoldDB" id="A0A077QYW4"/>
<sequence>MNFSAGSLLRSLLDIEDEFLNTDQGTAANIIFKLKRLHSDPETVRTGEHSDPVAIEEILRATQRLQLVAKARIELEDAFGSICTTMIQDASTMLGGMRRAEATLEARDLSETLPSYHMRKHFLATIDDPYPSQEDKELLITLTNDSTSRNGSKHLQLHQLTLWFINARRRSGWSQILRKFARNDRNRMRLLVQAKMLSSNLPIRSPSNTSALTHSLDDILRDNLGGKLTAADKESFEEAWTSMLSWIKYGVKEKVGSWVHDLVADNKKGPSKSGNSRAVTTAANRTPERRTATLKTKAKPKKSKQRASKTPSTDSNRGGIQSTPELSLCSTADTSFSSLNGNLSMALYDPFTQCEELLQNPTLNATKGGRKVRALPKRAAQKLTAENLCTNDADTCLPGRNQEAHSKALVSHLAQINTSFSPQRVLPFDALGQVPMPAVPRRESLSSNSLSAAFG</sequence>
<dbReference type="Gene3D" id="1.10.10.60">
    <property type="entry name" value="Homeodomain-like"/>
    <property type="match status" value="1"/>
</dbReference>
<name>A0A077QYW4_9BASI</name>